<dbReference type="Proteomes" id="UP000581189">
    <property type="component" value="Unassembled WGS sequence"/>
</dbReference>
<dbReference type="PANTHER" id="PTHR42194:SF1">
    <property type="entry name" value="UPF0276 PROTEIN HI_1600"/>
    <property type="match status" value="1"/>
</dbReference>
<accession>A0A7W4H5C6</accession>
<dbReference type="RefSeq" id="WP_182835372.1">
    <property type="nucleotide sequence ID" value="NZ_JACJFN010000006.1"/>
</dbReference>
<evidence type="ECO:0000313" key="2">
    <source>
        <dbReference type="Proteomes" id="UP000581189"/>
    </source>
</evidence>
<dbReference type="InterPro" id="IPR036237">
    <property type="entry name" value="Xyl_isomerase-like_sf"/>
</dbReference>
<proteinExistence type="predicted"/>
<dbReference type="NCBIfam" id="NF003818">
    <property type="entry name" value="PRK05409.1"/>
    <property type="match status" value="1"/>
</dbReference>
<name>A0A7W4H5C6_9GAMM</name>
<evidence type="ECO:0000313" key="1">
    <source>
        <dbReference type="EMBL" id="MBB1521440.1"/>
    </source>
</evidence>
<dbReference type="InterPro" id="IPR007801">
    <property type="entry name" value="MbnB/TglH/ChrH"/>
</dbReference>
<protein>
    <submittedName>
        <fullName evidence="1">DUF692 domain-containing protein</fullName>
    </submittedName>
</protein>
<sequence>MNCKPLQAGAGVAFKPQYFEALLADPQRLDFIEIHVENYFGAGGLLHAQMGALREHLPLSVHGVGLSLGGAQALDAGHLQRLAELCRRYQPVLVSEHLAWSSHASVYLGDLLPIAYDRATLDRLVEHVDQLQCALQREVLIENPAAYLRLAQSDMSEVEFLCSLSQRSGCGLLLDLNNLLISSHNCGGEPRDYLQQLPAERVGEVHLAGHTRVELPGGEFVLVDEHGSAVADTTWQLYAEWVRHAGKCPTLVEWDRNLPTWSVLAAEADCVRSLQCVPFMPAVALDVPL</sequence>
<dbReference type="AlphaFoldDB" id="A0A7W4H5C6"/>
<dbReference type="SUPFAM" id="SSF51658">
    <property type="entry name" value="Xylose isomerase-like"/>
    <property type="match status" value="1"/>
</dbReference>
<reference evidence="1 2" key="1">
    <citation type="submission" date="2020-08" db="EMBL/GenBank/DDBJ databases">
        <authorList>
            <person name="Kim C.M."/>
        </authorList>
    </citation>
    <scope>NUCLEOTIDE SEQUENCE [LARGE SCALE GENOMIC DNA]</scope>
    <source>
        <strain evidence="1 2">SR9</strain>
    </source>
</reference>
<organism evidence="1 2">
    <name type="scientific">Aquipseudomonas guryensis</name>
    <dbReference type="NCBI Taxonomy" id="2759165"/>
    <lineage>
        <taxon>Bacteria</taxon>
        <taxon>Pseudomonadati</taxon>
        <taxon>Pseudomonadota</taxon>
        <taxon>Gammaproteobacteria</taxon>
        <taxon>Pseudomonadales</taxon>
        <taxon>Pseudomonadaceae</taxon>
        <taxon>Aquipseudomonas</taxon>
    </lineage>
</organism>
<dbReference type="Pfam" id="PF05114">
    <property type="entry name" value="MbnB_TglH_ChrH"/>
    <property type="match status" value="1"/>
</dbReference>
<dbReference type="Gene3D" id="3.20.20.150">
    <property type="entry name" value="Divalent-metal-dependent TIM barrel enzymes"/>
    <property type="match status" value="1"/>
</dbReference>
<comment type="caution">
    <text evidence="1">The sequence shown here is derived from an EMBL/GenBank/DDBJ whole genome shotgun (WGS) entry which is preliminary data.</text>
</comment>
<dbReference type="PANTHER" id="PTHR42194">
    <property type="entry name" value="UPF0276 PROTEIN HI_1600"/>
    <property type="match status" value="1"/>
</dbReference>
<gene>
    <name evidence="1" type="ORF">H3H45_19535</name>
</gene>
<dbReference type="EMBL" id="JACJFN010000006">
    <property type="protein sequence ID" value="MBB1521440.1"/>
    <property type="molecule type" value="Genomic_DNA"/>
</dbReference>
<keyword evidence="2" id="KW-1185">Reference proteome</keyword>